<name>A0ABT4AHP5_9BACT</name>
<dbReference type="Proteomes" id="UP001207654">
    <property type="component" value="Unassembled WGS sequence"/>
</dbReference>
<keyword evidence="3" id="KW-1185">Reference proteome</keyword>
<sequence length="285" mass="29921">MLSLVLALVAAQTAVPQEAAPARGVVVMSSRSEGLTPIEVVTLTERLSKALQDARVEVAMSPDEATSRLGPDRRPELCQVKPECIAERGRALGVGAVVALDSSKVFGDLPMRVILVETGRGQVLLRRSYTVSPARLADLDTAFRDASQEIKKTLSGRPGFEEPLPADAPKEPPPVALTPKPAQEQPPALVVSSQPSRVPVYLTRGGAAVAGGAAVYFLVRGLMLSSELQQEGATSGVSRWTYPHALELKDDANRNLLISGVLAGAAGVLLGTSFLLPSPEPAPAQ</sequence>
<accession>A0ABT4AHP5</accession>
<comment type="caution">
    <text evidence="2">The sequence shown here is derived from an EMBL/GenBank/DDBJ whole genome shotgun (WGS) entry which is preliminary data.</text>
</comment>
<protein>
    <submittedName>
        <fullName evidence="2">Uncharacterized protein</fullName>
    </submittedName>
</protein>
<gene>
    <name evidence="2" type="ORF">OV287_42765</name>
</gene>
<feature type="region of interest" description="Disordered" evidence="1">
    <location>
        <begin position="154"/>
        <end position="190"/>
    </location>
</feature>
<dbReference type="RefSeq" id="WP_267539801.1">
    <property type="nucleotide sequence ID" value="NZ_JAPNKA010000001.1"/>
</dbReference>
<reference evidence="2 3" key="1">
    <citation type="submission" date="2022-11" db="EMBL/GenBank/DDBJ databases">
        <title>Minimal conservation of predation-associated metabolite biosynthetic gene clusters underscores biosynthetic potential of Myxococcota including descriptions for ten novel species: Archangium lansinium sp. nov., Myxococcus landrumus sp. nov., Nannocystis bai.</title>
        <authorList>
            <person name="Ahearne A."/>
            <person name="Stevens C."/>
            <person name="Phillips K."/>
        </authorList>
    </citation>
    <scope>NUCLEOTIDE SEQUENCE [LARGE SCALE GENOMIC DNA]</scope>
    <source>
        <strain evidence="2 3">MIWBW</strain>
    </source>
</reference>
<dbReference type="EMBL" id="JAPNKA010000001">
    <property type="protein sequence ID" value="MCY1081195.1"/>
    <property type="molecule type" value="Genomic_DNA"/>
</dbReference>
<evidence type="ECO:0000256" key="1">
    <source>
        <dbReference type="SAM" id="MobiDB-lite"/>
    </source>
</evidence>
<organism evidence="2 3">
    <name type="scientific">Archangium lansingense</name>
    <dbReference type="NCBI Taxonomy" id="2995310"/>
    <lineage>
        <taxon>Bacteria</taxon>
        <taxon>Pseudomonadati</taxon>
        <taxon>Myxococcota</taxon>
        <taxon>Myxococcia</taxon>
        <taxon>Myxococcales</taxon>
        <taxon>Cystobacterineae</taxon>
        <taxon>Archangiaceae</taxon>
        <taxon>Archangium</taxon>
    </lineage>
</organism>
<evidence type="ECO:0000313" key="2">
    <source>
        <dbReference type="EMBL" id="MCY1081195.1"/>
    </source>
</evidence>
<proteinExistence type="predicted"/>
<evidence type="ECO:0000313" key="3">
    <source>
        <dbReference type="Proteomes" id="UP001207654"/>
    </source>
</evidence>